<evidence type="ECO:0000256" key="1">
    <source>
        <dbReference type="SAM" id="MobiDB-lite"/>
    </source>
</evidence>
<dbReference type="Proteomes" id="UP000823388">
    <property type="component" value="Chromosome 8N"/>
</dbReference>
<dbReference type="AlphaFoldDB" id="A0A8T0P2G7"/>
<comment type="caution">
    <text evidence="2">The sequence shown here is derived from an EMBL/GenBank/DDBJ whole genome shotgun (WGS) entry which is preliminary data.</text>
</comment>
<reference evidence="2" key="1">
    <citation type="submission" date="2020-05" db="EMBL/GenBank/DDBJ databases">
        <title>WGS assembly of Panicum virgatum.</title>
        <authorList>
            <person name="Lovell J.T."/>
            <person name="Jenkins J."/>
            <person name="Shu S."/>
            <person name="Juenger T.E."/>
            <person name="Schmutz J."/>
        </authorList>
    </citation>
    <scope>NUCLEOTIDE SEQUENCE</scope>
    <source>
        <strain evidence="2">AP13</strain>
    </source>
</reference>
<evidence type="ECO:0000313" key="3">
    <source>
        <dbReference type="Proteomes" id="UP000823388"/>
    </source>
</evidence>
<keyword evidence="3" id="KW-1185">Reference proteome</keyword>
<protein>
    <submittedName>
        <fullName evidence="2">Uncharacterized protein</fullName>
    </submittedName>
</protein>
<accession>A0A8T0P2G7</accession>
<sequence length="224" mass="23909">MAAAESEGPRGAMAAARSTGVLAPPSSPGDRAAGTTSCCSSPDPQALGLSFPQRTVAVPACRRLPLGAAISLSVCVCRATSGRRPGSCPNELHNYNRYAPSAYYPSPISSLSLLPMNGSARSSSKLIQGQNSDLLHFLPNAKTASTTKTTTVQEGVWIELHRWSHGRQHPGISHSPNALQKAFIDDSKDLTEMEISMDSLIYAEVLKFANFEFHLSLFPDPDVI</sequence>
<organism evidence="2 3">
    <name type="scientific">Panicum virgatum</name>
    <name type="common">Blackwell switchgrass</name>
    <dbReference type="NCBI Taxonomy" id="38727"/>
    <lineage>
        <taxon>Eukaryota</taxon>
        <taxon>Viridiplantae</taxon>
        <taxon>Streptophyta</taxon>
        <taxon>Embryophyta</taxon>
        <taxon>Tracheophyta</taxon>
        <taxon>Spermatophyta</taxon>
        <taxon>Magnoliopsida</taxon>
        <taxon>Liliopsida</taxon>
        <taxon>Poales</taxon>
        <taxon>Poaceae</taxon>
        <taxon>PACMAD clade</taxon>
        <taxon>Panicoideae</taxon>
        <taxon>Panicodae</taxon>
        <taxon>Paniceae</taxon>
        <taxon>Panicinae</taxon>
        <taxon>Panicum</taxon>
        <taxon>Panicum sect. Hiantes</taxon>
    </lineage>
</organism>
<evidence type="ECO:0000313" key="2">
    <source>
        <dbReference type="EMBL" id="KAG2556217.1"/>
    </source>
</evidence>
<proteinExistence type="predicted"/>
<gene>
    <name evidence="2" type="ORF">PVAP13_8NG068902</name>
</gene>
<dbReference type="EMBL" id="CM029052">
    <property type="protein sequence ID" value="KAG2556217.1"/>
    <property type="molecule type" value="Genomic_DNA"/>
</dbReference>
<feature type="region of interest" description="Disordered" evidence="1">
    <location>
        <begin position="1"/>
        <end position="39"/>
    </location>
</feature>
<name>A0A8T0P2G7_PANVG</name>